<keyword evidence="4" id="KW-1185">Reference proteome</keyword>
<proteinExistence type="predicted"/>
<dbReference type="InterPro" id="IPR036263">
    <property type="entry name" value="Chorismate_II_sf"/>
</dbReference>
<dbReference type="GO" id="GO:0005737">
    <property type="term" value="C:cytoplasm"/>
    <property type="evidence" value="ECO:0007669"/>
    <property type="project" value="InterPro"/>
</dbReference>
<comment type="caution">
    <text evidence="3">The sequence shown here is derived from an EMBL/GenBank/DDBJ whole genome shotgun (WGS) entry which is preliminary data.</text>
</comment>
<dbReference type="GO" id="GO:0046417">
    <property type="term" value="P:chorismate metabolic process"/>
    <property type="evidence" value="ECO:0007669"/>
    <property type="project" value="InterPro"/>
</dbReference>
<dbReference type="Pfam" id="PF01817">
    <property type="entry name" value="CM_2"/>
    <property type="match status" value="1"/>
</dbReference>
<accession>A0A7C9UZS7</accession>
<evidence type="ECO:0000313" key="3">
    <source>
        <dbReference type="EMBL" id="NFV80753.1"/>
    </source>
</evidence>
<dbReference type="InterPro" id="IPR036979">
    <property type="entry name" value="CM_dom_sf"/>
</dbReference>
<keyword evidence="3" id="KW-0413">Isomerase</keyword>
<dbReference type="PROSITE" id="PS51168">
    <property type="entry name" value="CHORISMATE_MUT_2"/>
    <property type="match status" value="1"/>
</dbReference>
<evidence type="ECO:0000256" key="1">
    <source>
        <dbReference type="ARBA" id="ARBA00012404"/>
    </source>
</evidence>
<dbReference type="SMART" id="SM00830">
    <property type="entry name" value="CM_2"/>
    <property type="match status" value="1"/>
</dbReference>
<dbReference type="Gene3D" id="1.20.59.10">
    <property type="entry name" value="Chorismate mutase"/>
    <property type="match status" value="1"/>
</dbReference>
<dbReference type="NCBIfam" id="TIGR01807">
    <property type="entry name" value="CM_P2"/>
    <property type="match status" value="1"/>
</dbReference>
<organism evidence="3 4">
    <name type="scientific">Magnetospirillum aberrantis SpK</name>
    <dbReference type="NCBI Taxonomy" id="908842"/>
    <lineage>
        <taxon>Bacteria</taxon>
        <taxon>Pseudomonadati</taxon>
        <taxon>Pseudomonadota</taxon>
        <taxon>Alphaproteobacteria</taxon>
        <taxon>Rhodospirillales</taxon>
        <taxon>Rhodospirillaceae</taxon>
        <taxon>Magnetospirillum</taxon>
    </lineage>
</organism>
<dbReference type="AlphaFoldDB" id="A0A7C9UZS7"/>
<sequence>MSTDSASLDRVRREIDRIDDKIHDLLMERAGLVEKIAKAKAPDGVALRPGREAQVLRRLVERHKGSFPKQALVRIWREIMGALVGLQQPFVIAVYQPERGAGYIELARNHFGVVWPQIVHLTPGHVVRMVADAQASVGLVPIPGSHDVEPWWLALTSDAGNLPRVVARLPALADSVASGRAEPLEAFVVACREPEATGDDFTLVAVETAPDISRDRLRAAFTAAGMDVANLVATHRSDGVWRHLVEVPGYVAADDSRLADLVQTRDPVAHVRVIGGYAAPLPV</sequence>
<dbReference type="RefSeq" id="WP_163679579.1">
    <property type="nucleotide sequence ID" value="NZ_JAAIYP010000038.1"/>
</dbReference>
<dbReference type="InterPro" id="IPR002701">
    <property type="entry name" value="CM_II_prokaryot"/>
</dbReference>
<dbReference type="EMBL" id="JAAIYP010000038">
    <property type="protein sequence ID" value="NFV80753.1"/>
    <property type="molecule type" value="Genomic_DNA"/>
</dbReference>
<name>A0A7C9UZS7_9PROT</name>
<reference evidence="3 4" key="1">
    <citation type="submission" date="2020-02" db="EMBL/GenBank/DDBJ databases">
        <authorList>
            <person name="Dziuba M."/>
            <person name="Kuznetsov B."/>
            <person name="Mardanov A."/>
            <person name="Ravin N."/>
            <person name="Grouzdev D."/>
        </authorList>
    </citation>
    <scope>NUCLEOTIDE SEQUENCE [LARGE SCALE GENOMIC DNA]</scope>
    <source>
        <strain evidence="3 4">SpK</strain>
    </source>
</reference>
<protein>
    <recommendedName>
        <fullName evidence="1">chorismate mutase</fullName>
        <ecNumber evidence="1">5.4.99.5</ecNumber>
    </recommendedName>
</protein>
<gene>
    <name evidence="3" type="primary">pheA</name>
    <name evidence="3" type="ORF">G4223_11600</name>
</gene>
<dbReference type="InterPro" id="IPR010957">
    <property type="entry name" value="G/b/e-P-prot_chorismate_mutase"/>
</dbReference>
<feature type="domain" description="Chorismate mutase" evidence="2">
    <location>
        <begin position="2"/>
        <end position="91"/>
    </location>
</feature>
<evidence type="ECO:0000313" key="4">
    <source>
        <dbReference type="Proteomes" id="UP000480684"/>
    </source>
</evidence>
<dbReference type="EC" id="5.4.99.5" evidence="1"/>
<dbReference type="Proteomes" id="UP000480684">
    <property type="component" value="Unassembled WGS sequence"/>
</dbReference>
<dbReference type="SUPFAM" id="SSF48600">
    <property type="entry name" value="Chorismate mutase II"/>
    <property type="match status" value="1"/>
</dbReference>
<evidence type="ECO:0000259" key="2">
    <source>
        <dbReference type="PROSITE" id="PS51168"/>
    </source>
</evidence>
<dbReference type="GO" id="GO:0004106">
    <property type="term" value="F:chorismate mutase activity"/>
    <property type="evidence" value="ECO:0007669"/>
    <property type="project" value="UniProtKB-EC"/>
</dbReference>
<dbReference type="GO" id="GO:0009094">
    <property type="term" value="P:L-phenylalanine biosynthetic process"/>
    <property type="evidence" value="ECO:0007669"/>
    <property type="project" value="InterPro"/>
</dbReference>